<dbReference type="EMBL" id="JH767580">
    <property type="protein sequence ID" value="EON66443.1"/>
    <property type="molecule type" value="Genomic_DNA"/>
</dbReference>
<keyword evidence="12" id="KW-1185">Reference proteome</keyword>
<dbReference type="STRING" id="1168221.R7YX74"/>
<dbReference type="PANTHER" id="PTHR48418:SF1">
    <property type="entry name" value="TRNA WYBUTOSINE-SYNTHESIZING PROTEIN 3"/>
    <property type="match status" value="1"/>
</dbReference>
<feature type="compositionally biased region" description="Basic and acidic residues" evidence="9">
    <location>
        <begin position="276"/>
        <end position="308"/>
    </location>
</feature>
<dbReference type="SUPFAM" id="SSF111278">
    <property type="entry name" value="SSo0622-like"/>
    <property type="match status" value="1"/>
</dbReference>
<dbReference type="HOGENOM" id="CLU_047426_0_1_1"/>
<accession>R7YX74</accession>
<evidence type="ECO:0000256" key="1">
    <source>
        <dbReference type="ARBA" id="ARBA00008569"/>
    </source>
</evidence>
<dbReference type="Gene3D" id="3.30.1960.10">
    <property type="entry name" value="tRNA wybutosine-synthesizing-like"/>
    <property type="match status" value="1"/>
</dbReference>
<evidence type="ECO:0000256" key="8">
    <source>
        <dbReference type="ARBA" id="ARBA00049202"/>
    </source>
</evidence>
<keyword evidence="4" id="KW-0808">Transferase</keyword>
<dbReference type="Proteomes" id="UP000016924">
    <property type="component" value="Unassembled WGS sequence"/>
</dbReference>
<evidence type="ECO:0000259" key="10">
    <source>
        <dbReference type="Pfam" id="PF02676"/>
    </source>
</evidence>
<feature type="region of interest" description="Disordered" evidence="9">
    <location>
        <begin position="260"/>
        <end position="310"/>
    </location>
</feature>
<dbReference type="PANTHER" id="PTHR48418">
    <property type="entry name" value="TRNA WYBUTOSINE-SYNTHESIZING PROTEIN 3"/>
    <property type="match status" value="1"/>
</dbReference>
<dbReference type="OrthoDB" id="263283at2759"/>
<organism evidence="11 12">
    <name type="scientific">Coniosporium apollinis (strain CBS 100218)</name>
    <name type="common">Rock-inhabiting black yeast</name>
    <dbReference type="NCBI Taxonomy" id="1168221"/>
    <lineage>
        <taxon>Eukaryota</taxon>
        <taxon>Fungi</taxon>
        <taxon>Dikarya</taxon>
        <taxon>Ascomycota</taxon>
        <taxon>Pezizomycotina</taxon>
        <taxon>Dothideomycetes</taxon>
        <taxon>Dothideomycetes incertae sedis</taxon>
        <taxon>Coniosporium</taxon>
    </lineage>
</organism>
<evidence type="ECO:0000313" key="12">
    <source>
        <dbReference type="Proteomes" id="UP000016924"/>
    </source>
</evidence>
<keyword evidence="5" id="KW-0949">S-adenosyl-L-methionine</keyword>
<dbReference type="Pfam" id="PF02676">
    <property type="entry name" value="TYW3"/>
    <property type="match status" value="1"/>
</dbReference>
<evidence type="ECO:0000256" key="9">
    <source>
        <dbReference type="SAM" id="MobiDB-lite"/>
    </source>
</evidence>
<comment type="similarity">
    <text evidence="1">Belongs to the TYW3 family.</text>
</comment>
<feature type="compositionally biased region" description="Low complexity" evidence="9">
    <location>
        <begin position="80"/>
        <end position="89"/>
    </location>
</feature>
<dbReference type="EC" id="2.1.1.282" evidence="2"/>
<reference evidence="12" key="1">
    <citation type="submission" date="2012-06" db="EMBL/GenBank/DDBJ databases">
        <title>The genome sequence of Coniosporium apollinis CBS 100218.</title>
        <authorList>
            <consortium name="The Broad Institute Genome Sequencing Platform"/>
            <person name="Cuomo C."/>
            <person name="Gorbushina A."/>
            <person name="Noack S."/>
            <person name="Walker B."/>
            <person name="Young S.K."/>
            <person name="Zeng Q."/>
            <person name="Gargeya S."/>
            <person name="Fitzgerald M."/>
            <person name="Haas B."/>
            <person name="Abouelleil A."/>
            <person name="Alvarado L."/>
            <person name="Arachchi H.M."/>
            <person name="Berlin A.M."/>
            <person name="Chapman S.B."/>
            <person name="Goldberg J."/>
            <person name="Griggs A."/>
            <person name="Gujja S."/>
            <person name="Hansen M."/>
            <person name="Howarth C."/>
            <person name="Imamovic A."/>
            <person name="Larimer J."/>
            <person name="McCowan C."/>
            <person name="Montmayeur A."/>
            <person name="Murphy C."/>
            <person name="Neiman D."/>
            <person name="Pearson M."/>
            <person name="Priest M."/>
            <person name="Roberts A."/>
            <person name="Saif S."/>
            <person name="Shea T."/>
            <person name="Sisk P."/>
            <person name="Sykes S."/>
            <person name="Wortman J."/>
            <person name="Nusbaum C."/>
            <person name="Birren B."/>
        </authorList>
    </citation>
    <scope>NUCLEOTIDE SEQUENCE [LARGE SCALE GENOMIC DNA]</scope>
    <source>
        <strain evidence="12">CBS 100218</strain>
    </source>
</reference>
<evidence type="ECO:0000256" key="2">
    <source>
        <dbReference type="ARBA" id="ARBA00012750"/>
    </source>
</evidence>
<evidence type="ECO:0000256" key="5">
    <source>
        <dbReference type="ARBA" id="ARBA00022691"/>
    </source>
</evidence>
<feature type="domain" description="tRNA wybutosine-synthesizing protein" evidence="10">
    <location>
        <begin position="8"/>
        <end position="249"/>
    </location>
</feature>
<dbReference type="GeneID" id="19902852"/>
<name>R7YX74_CONA1</name>
<evidence type="ECO:0000256" key="7">
    <source>
        <dbReference type="ARBA" id="ARBA00030554"/>
    </source>
</evidence>
<evidence type="ECO:0000256" key="4">
    <source>
        <dbReference type="ARBA" id="ARBA00022679"/>
    </source>
</evidence>
<dbReference type="RefSeq" id="XP_007781760.1">
    <property type="nucleotide sequence ID" value="XM_007783570.1"/>
</dbReference>
<gene>
    <name evidence="11" type="ORF">W97_05541</name>
</gene>
<proteinExistence type="inferred from homology"/>
<dbReference type="InterPro" id="IPR036602">
    <property type="entry name" value="tRNA_yW-synthesising-like_sf"/>
</dbReference>
<evidence type="ECO:0000256" key="6">
    <source>
        <dbReference type="ARBA" id="ARBA00022694"/>
    </source>
</evidence>
<dbReference type="InterPro" id="IPR003827">
    <property type="entry name" value="tRNA_yW-synthesising"/>
</dbReference>
<dbReference type="AlphaFoldDB" id="R7YX74"/>
<evidence type="ECO:0000313" key="11">
    <source>
        <dbReference type="EMBL" id="EON66443.1"/>
    </source>
</evidence>
<dbReference type="GO" id="GO:0008033">
    <property type="term" value="P:tRNA processing"/>
    <property type="evidence" value="ECO:0007669"/>
    <property type="project" value="UniProtKB-KW"/>
</dbReference>
<dbReference type="eggNOG" id="KOG1228">
    <property type="taxonomic scope" value="Eukaryota"/>
</dbReference>
<keyword evidence="3" id="KW-0489">Methyltransferase</keyword>
<protein>
    <recommendedName>
        <fullName evidence="2">tRNA(Phe) 7-[(3-amino-3-carboxypropyl)-4-demethylwyosine(37)-N(4)]-methyltransferase</fullName>
        <ecNumber evidence="2">2.1.1.282</ecNumber>
    </recommendedName>
    <alternativeName>
        <fullName evidence="7">tRNA(Phe) 7-((3-amino-3-carboxypropyl)-4-demethylwyosine(37)-N(4))-methyltransferase</fullName>
    </alternativeName>
</protein>
<evidence type="ECO:0000256" key="3">
    <source>
        <dbReference type="ARBA" id="ARBA00022603"/>
    </source>
</evidence>
<feature type="region of interest" description="Disordered" evidence="9">
    <location>
        <begin position="70"/>
        <end position="94"/>
    </location>
</feature>
<sequence>MSSSFLAKKRKIIQQLSVAGEEYNDLSPKGSIDEGIRTLIDELNSIDGLVTTSSCAGRISVFLEGQRKGASASATTEPQGSSPSPKPLAGPGGKGGGSWLYVSHEALQPPKVTSSTNLHSLFGLHASQGGCELIHAPGRRFVHLKFEAMILHLLCASLIDAQKVLSAALTAGFRESGAVSLTSTIVGDETPMVAVRSTGLAFDSIVGYVTAEGDIVSIVDEPYLGALVAIANERFCVNTERIQRFRSEILKQYQDLPELSKHTSDDQSSSLGWEDAEARKQRKRQEGLQRQRLLQAERRQGSDVKVPDTDALDSDASLALNRVLS</sequence>
<keyword evidence="6" id="KW-0819">tRNA processing</keyword>
<dbReference type="OMA" id="TWLYVSH"/>
<dbReference type="GO" id="GO:0032259">
    <property type="term" value="P:methylation"/>
    <property type="evidence" value="ECO:0007669"/>
    <property type="project" value="UniProtKB-KW"/>
</dbReference>
<comment type="catalytic activity">
    <reaction evidence="8">
        <text>4-demethyl-7-[(3S)-3-amino-3-carboxypropyl]wyosine(37) in tRNA(Phe) + S-adenosyl-L-methionine = 7-[(3S)-3-amino-3-carboxypropyl]wyosine(37) in tRNA(Phe) + S-adenosyl-L-homocysteine + H(+)</text>
        <dbReference type="Rhea" id="RHEA:36635"/>
        <dbReference type="Rhea" id="RHEA-COMP:10378"/>
        <dbReference type="Rhea" id="RHEA-COMP:10379"/>
        <dbReference type="ChEBI" id="CHEBI:15378"/>
        <dbReference type="ChEBI" id="CHEBI:57856"/>
        <dbReference type="ChEBI" id="CHEBI:59789"/>
        <dbReference type="ChEBI" id="CHEBI:73543"/>
        <dbReference type="ChEBI" id="CHEBI:73550"/>
        <dbReference type="EC" id="2.1.1.282"/>
    </reaction>
</comment>
<dbReference type="GO" id="GO:0008168">
    <property type="term" value="F:methyltransferase activity"/>
    <property type="evidence" value="ECO:0007669"/>
    <property type="project" value="UniProtKB-KW"/>
</dbReference>